<dbReference type="GeneID" id="19180955"/>
<organism evidence="3 4">
    <name type="scientific">Cladophialophora yegresii CBS 114405</name>
    <dbReference type="NCBI Taxonomy" id="1182544"/>
    <lineage>
        <taxon>Eukaryota</taxon>
        <taxon>Fungi</taxon>
        <taxon>Dikarya</taxon>
        <taxon>Ascomycota</taxon>
        <taxon>Pezizomycotina</taxon>
        <taxon>Eurotiomycetes</taxon>
        <taxon>Chaetothyriomycetidae</taxon>
        <taxon>Chaetothyriales</taxon>
        <taxon>Herpotrichiellaceae</taxon>
        <taxon>Cladophialophora</taxon>
    </lineage>
</organism>
<comment type="caution">
    <text evidence="3">The sequence shown here is derived from an EMBL/GenBank/DDBJ whole genome shotgun (WGS) entry which is preliminary data.</text>
</comment>
<feature type="region of interest" description="Disordered" evidence="2">
    <location>
        <begin position="294"/>
        <end position="326"/>
    </location>
</feature>
<name>W9VT98_9EURO</name>
<feature type="region of interest" description="Disordered" evidence="2">
    <location>
        <begin position="201"/>
        <end position="227"/>
    </location>
</feature>
<proteinExistence type="predicted"/>
<accession>W9VT98</accession>
<dbReference type="Proteomes" id="UP000019473">
    <property type="component" value="Unassembled WGS sequence"/>
</dbReference>
<dbReference type="VEuPathDB" id="FungiDB:A1O7_06378"/>
<evidence type="ECO:0000256" key="2">
    <source>
        <dbReference type="SAM" id="MobiDB-lite"/>
    </source>
</evidence>
<feature type="region of interest" description="Disordered" evidence="2">
    <location>
        <begin position="43"/>
        <end position="73"/>
    </location>
</feature>
<reference evidence="3 4" key="1">
    <citation type="submission" date="2013-03" db="EMBL/GenBank/DDBJ databases">
        <title>The Genome Sequence of Cladophialophora yegresii CBS 114405.</title>
        <authorList>
            <consortium name="The Broad Institute Genomics Platform"/>
            <person name="Cuomo C."/>
            <person name="de Hoog S."/>
            <person name="Gorbushina A."/>
            <person name="Walker B."/>
            <person name="Young S.K."/>
            <person name="Zeng Q."/>
            <person name="Gargeya S."/>
            <person name="Fitzgerald M."/>
            <person name="Haas B."/>
            <person name="Abouelleil A."/>
            <person name="Allen A.W."/>
            <person name="Alvarado L."/>
            <person name="Arachchi H.M."/>
            <person name="Berlin A.M."/>
            <person name="Chapman S.B."/>
            <person name="Gainer-Dewar J."/>
            <person name="Goldberg J."/>
            <person name="Griggs A."/>
            <person name="Gujja S."/>
            <person name="Hansen M."/>
            <person name="Howarth C."/>
            <person name="Imamovic A."/>
            <person name="Ireland A."/>
            <person name="Larimer J."/>
            <person name="McCowan C."/>
            <person name="Murphy C."/>
            <person name="Pearson M."/>
            <person name="Poon T.W."/>
            <person name="Priest M."/>
            <person name="Roberts A."/>
            <person name="Saif S."/>
            <person name="Shea T."/>
            <person name="Sisk P."/>
            <person name="Sykes S."/>
            <person name="Wortman J."/>
            <person name="Nusbaum C."/>
            <person name="Birren B."/>
        </authorList>
    </citation>
    <scope>NUCLEOTIDE SEQUENCE [LARGE SCALE GENOMIC DNA]</scope>
    <source>
        <strain evidence="3 4">CBS 114405</strain>
    </source>
</reference>
<feature type="compositionally biased region" description="Low complexity" evidence="2">
    <location>
        <begin position="247"/>
        <end position="256"/>
    </location>
</feature>
<feature type="compositionally biased region" description="Polar residues" evidence="2">
    <location>
        <begin position="201"/>
        <end position="226"/>
    </location>
</feature>
<dbReference type="RefSeq" id="XP_007758570.1">
    <property type="nucleotide sequence ID" value="XM_007760380.1"/>
</dbReference>
<protein>
    <submittedName>
        <fullName evidence="3">Uncharacterized protein</fullName>
    </submittedName>
</protein>
<feature type="compositionally biased region" description="Acidic residues" evidence="2">
    <location>
        <begin position="303"/>
        <end position="326"/>
    </location>
</feature>
<feature type="region of interest" description="Disordered" evidence="2">
    <location>
        <begin position="247"/>
        <end position="272"/>
    </location>
</feature>
<dbReference type="EMBL" id="AMGW01000004">
    <property type="protein sequence ID" value="EXJ58947.1"/>
    <property type="molecule type" value="Genomic_DNA"/>
</dbReference>
<dbReference type="AlphaFoldDB" id="W9VT98"/>
<feature type="compositionally biased region" description="Polar residues" evidence="2">
    <location>
        <begin position="60"/>
        <end position="73"/>
    </location>
</feature>
<dbReference type="HOGENOM" id="CLU_852597_0_0_1"/>
<keyword evidence="4" id="KW-1185">Reference proteome</keyword>
<evidence type="ECO:0000313" key="3">
    <source>
        <dbReference type="EMBL" id="EXJ58947.1"/>
    </source>
</evidence>
<evidence type="ECO:0000313" key="4">
    <source>
        <dbReference type="Proteomes" id="UP000019473"/>
    </source>
</evidence>
<evidence type="ECO:0000256" key="1">
    <source>
        <dbReference type="SAM" id="Coils"/>
    </source>
</evidence>
<feature type="compositionally biased region" description="Low complexity" evidence="2">
    <location>
        <begin position="44"/>
        <end position="59"/>
    </location>
</feature>
<feature type="coiled-coil region" evidence="1">
    <location>
        <begin position="15"/>
        <end position="42"/>
    </location>
</feature>
<gene>
    <name evidence="3" type="ORF">A1O7_06378</name>
</gene>
<sequence length="326" mass="35497">MLSFDTVTRLIVGSAAAERSEIKRLERKYKHVEADLKLVREVTKASTTASSTHSRNTNSIRSGLITSAASPTTTQRSNGAALYEANLQRTQSTPAVGTVPVAGLDDLKRTYSEPRIGVAIPLPEMTGFGGYRRAVDASAEWQLNHLEQRLKVDGDIIAGFLGEHNPPVGIDPQIWQQYLNTKVKVRAKVHRRWPTSIVTTTDRAASTGTMSSTEPGTPITDASSEYTDPVTGTRVVRGFTIGDSTTISNTSSAASSYNKNKRGFGGNNERNDKQGLVSAYRRVTTSCREIGLNAAAQGCAISSDDEKDDEEYDSEDDEDSEWEDMK</sequence>
<dbReference type="OrthoDB" id="4160901at2759"/>
<keyword evidence="1" id="KW-0175">Coiled coil</keyword>
<dbReference type="STRING" id="1182544.W9VT98"/>